<evidence type="ECO:0000313" key="2">
    <source>
        <dbReference type="EMBL" id="QSB07173.1"/>
    </source>
</evidence>
<proteinExistence type="predicted"/>
<accession>A0A895XUM9</accession>
<gene>
    <name evidence="2" type="ORF">JQS30_17170</name>
</gene>
<keyword evidence="1" id="KW-0175">Coiled coil</keyword>
<dbReference type="RefSeq" id="WP_213173168.1">
    <property type="nucleotide sequence ID" value="NZ_CP070498.1"/>
</dbReference>
<name>A0A895XUM9_9ACTN</name>
<protein>
    <submittedName>
        <fullName evidence="2">Uncharacterized protein</fullName>
    </submittedName>
</protein>
<geneLocation type="plasmid" evidence="2 3">
    <name>p1</name>
</geneLocation>
<keyword evidence="3" id="KW-1185">Reference proteome</keyword>
<evidence type="ECO:0000256" key="1">
    <source>
        <dbReference type="SAM" id="Coils"/>
    </source>
</evidence>
<dbReference type="KEGG" id="nav:JQS30_17170"/>
<dbReference type="AlphaFoldDB" id="A0A895XUM9"/>
<feature type="coiled-coil region" evidence="1">
    <location>
        <begin position="13"/>
        <end position="74"/>
    </location>
</feature>
<reference evidence="2" key="1">
    <citation type="submission" date="2021-02" db="EMBL/GenBank/DDBJ databases">
        <title>Natronoglycomyces albus gen. nov., sp. nov, a haloalkaliphilic actinobacterium from a soda solonchak soil.</title>
        <authorList>
            <person name="Sorokin D.Y."/>
            <person name="Khijniak T.V."/>
            <person name="Zakharycheva A.P."/>
            <person name="Boueva O.V."/>
            <person name="Ariskina E.V."/>
            <person name="Hahnke R.L."/>
            <person name="Bunk B."/>
            <person name="Sproer C."/>
            <person name="Schumann P."/>
            <person name="Evtushenko L.I."/>
            <person name="Kublanov I.V."/>
        </authorList>
    </citation>
    <scope>NUCLEOTIDE SEQUENCE</scope>
    <source>
        <strain evidence="2">DSM 106290</strain>
        <plasmid evidence="2">p1</plasmid>
    </source>
</reference>
<keyword evidence="2" id="KW-0614">Plasmid</keyword>
<dbReference type="Proteomes" id="UP000662939">
    <property type="component" value="Plasmid p1"/>
</dbReference>
<dbReference type="EMBL" id="CP070498">
    <property type="protein sequence ID" value="QSB07173.1"/>
    <property type="molecule type" value="Genomic_DNA"/>
</dbReference>
<sequence length="77" mass="8986">MAEFEPPWETIYVVEAESTKDQVAQELEAMTATLGQDLREFSSGSRLQTLRDHAERIRDHMDDLLTKLDRFDKETDQ</sequence>
<organism evidence="2 3">
    <name type="scientific">Natronoglycomyces albus</name>
    <dbReference type="NCBI Taxonomy" id="2811108"/>
    <lineage>
        <taxon>Bacteria</taxon>
        <taxon>Bacillati</taxon>
        <taxon>Actinomycetota</taxon>
        <taxon>Actinomycetes</taxon>
        <taxon>Glycomycetales</taxon>
        <taxon>Glycomycetaceae</taxon>
        <taxon>Natronoglycomyces</taxon>
    </lineage>
</organism>
<evidence type="ECO:0000313" key="3">
    <source>
        <dbReference type="Proteomes" id="UP000662939"/>
    </source>
</evidence>